<evidence type="ECO:0000313" key="2">
    <source>
        <dbReference type="Proteomes" id="UP000373449"/>
    </source>
</evidence>
<accession>A0A484ZSD7</accession>
<dbReference type="Proteomes" id="UP000373449">
    <property type="component" value="Unassembled WGS sequence"/>
</dbReference>
<dbReference type="NCBIfam" id="TIGR01560">
    <property type="entry name" value="put_DNA_pack"/>
    <property type="match status" value="1"/>
</dbReference>
<gene>
    <name evidence="1" type="ORF">NCTC12282_04904</name>
</gene>
<evidence type="ECO:0000313" key="1">
    <source>
        <dbReference type="EMBL" id="VFS51215.1"/>
    </source>
</evidence>
<sequence length="51" mass="5981">MINLELIKAHCRLDPDFNDDDNLLGIFQQAAFKYVENKTNRVMYLPDQDPP</sequence>
<dbReference type="Gene3D" id="1.10.3230.30">
    <property type="entry name" value="Phage gp6-like head-tail connector protein"/>
    <property type="match status" value="1"/>
</dbReference>
<dbReference type="InterPro" id="IPR006450">
    <property type="entry name" value="Phage_HK97_gp6-like"/>
</dbReference>
<dbReference type="InterPro" id="IPR021146">
    <property type="entry name" value="Phage_gp6-like_head-tail"/>
</dbReference>
<dbReference type="CDD" id="cd08054">
    <property type="entry name" value="gp6"/>
    <property type="match status" value="1"/>
</dbReference>
<reference evidence="1 2" key="1">
    <citation type="submission" date="2019-03" db="EMBL/GenBank/DDBJ databases">
        <authorList>
            <consortium name="Pathogen Informatics"/>
        </authorList>
    </citation>
    <scope>NUCLEOTIDE SEQUENCE [LARGE SCALE GENOMIC DNA]</scope>
    <source>
        <strain evidence="1 2">NCTC12282</strain>
    </source>
</reference>
<dbReference type="Pfam" id="PF05135">
    <property type="entry name" value="Phage_connect_1"/>
    <property type="match status" value="1"/>
</dbReference>
<protein>
    <submittedName>
        <fullName evidence="1">Phage gp6-like head-tail connector protein</fullName>
    </submittedName>
</protein>
<organism evidence="1 2">
    <name type="scientific">Budvicia aquatica</name>
    <dbReference type="NCBI Taxonomy" id="82979"/>
    <lineage>
        <taxon>Bacteria</taxon>
        <taxon>Pseudomonadati</taxon>
        <taxon>Pseudomonadota</taxon>
        <taxon>Gammaproteobacteria</taxon>
        <taxon>Enterobacterales</taxon>
        <taxon>Budviciaceae</taxon>
        <taxon>Budvicia</taxon>
    </lineage>
</organism>
<proteinExistence type="predicted"/>
<name>A0A484ZSD7_9GAMM</name>
<dbReference type="EMBL" id="CAADJA010000002">
    <property type="protein sequence ID" value="VFS51215.1"/>
    <property type="molecule type" value="Genomic_DNA"/>
</dbReference>
<dbReference type="AlphaFoldDB" id="A0A484ZSD7"/>
<dbReference type="RefSeq" id="WP_368658696.1">
    <property type="nucleotide sequence ID" value="NZ_CAADJA010000002.1"/>
</dbReference>